<dbReference type="RefSeq" id="WP_049724603.1">
    <property type="nucleotide sequence ID" value="NZ_CP012154.1"/>
</dbReference>
<evidence type="ECO:0000313" key="1">
    <source>
        <dbReference type="EMBL" id="AKS40929.1"/>
    </source>
</evidence>
<sequence>MRTALCLLLFCSSLALADQDMPSPALADYLADSYRVEERIVIGGQPSAPALQALSDEGIQTVINFRTRSEVEGLDFDEPALLAATGVDYHEIGIGRGEGAYSPAVLEEFNARMNAAGENGILLHCGSGYRASQVYAAWLVKYRGLSPNEALERVSPSGWWPMPMEQLLGQPLSVEIEEG</sequence>
<dbReference type="Proteomes" id="UP000066624">
    <property type="component" value="Chromosome"/>
</dbReference>
<dbReference type="OrthoDB" id="270335at2"/>
<dbReference type="EMBL" id="CP012154">
    <property type="protein sequence ID" value="AKS40929.1"/>
    <property type="molecule type" value="Genomic_DNA"/>
</dbReference>
<dbReference type="Gene3D" id="3.90.190.10">
    <property type="entry name" value="Protein tyrosine phosphatase superfamily"/>
    <property type="match status" value="1"/>
</dbReference>
<evidence type="ECO:0000313" key="2">
    <source>
        <dbReference type="Proteomes" id="UP000066624"/>
    </source>
</evidence>
<name>A0A0K0XT90_9GAMM</name>
<keyword evidence="2" id="KW-1185">Reference proteome</keyword>
<dbReference type="KEGG" id="wma:WM2015_547"/>
<dbReference type="AlphaFoldDB" id="A0A0K0XT90"/>
<accession>A0A0K0XT90</accession>
<gene>
    <name evidence="1" type="ORF">WM2015_547</name>
</gene>
<proteinExistence type="predicted"/>
<dbReference type="InterPro" id="IPR029021">
    <property type="entry name" value="Prot-tyrosine_phosphatase-like"/>
</dbReference>
<reference evidence="2" key="1">
    <citation type="submission" date="2015-07" db="EMBL/GenBank/DDBJ databases">
        <authorList>
            <person name="Kim K.M."/>
        </authorList>
    </citation>
    <scope>NUCLEOTIDE SEQUENCE [LARGE SCALE GENOMIC DNA]</scope>
    <source>
        <strain evidence="2">KCTC 42284</strain>
    </source>
</reference>
<protein>
    <submittedName>
        <fullName evidence="1">Uncharacterized protein</fullName>
    </submittedName>
</protein>
<dbReference type="SUPFAM" id="SSF52799">
    <property type="entry name" value="(Phosphotyrosine protein) phosphatases II"/>
    <property type="match status" value="1"/>
</dbReference>
<organism evidence="1 2">
    <name type="scientific">Wenzhouxiangella marina</name>
    <dbReference type="NCBI Taxonomy" id="1579979"/>
    <lineage>
        <taxon>Bacteria</taxon>
        <taxon>Pseudomonadati</taxon>
        <taxon>Pseudomonadota</taxon>
        <taxon>Gammaproteobacteria</taxon>
        <taxon>Chromatiales</taxon>
        <taxon>Wenzhouxiangellaceae</taxon>
        <taxon>Wenzhouxiangella</taxon>
    </lineage>
</organism>